<keyword evidence="2" id="KW-1185">Reference proteome</keyword>
<organism evidence="1 2">
    <name type="scientific">Apibacter adventoris</name>
    <dbReference type="NCBI Taxonomy" id="1679466"/>
    <lineage>
        <taxon>Bacteria</taxon>
        <taxon>Pseudomonadati</taxon>
        <taxon>Bacteroidota</taxon>
        <taxon>Flavobacteriia</taxon>
        <taxon>Flavobacteriales</taxon>
        <taxon>Weeksellaceae</taxon>
        <taxon>Apibacter</taxon>
    </lineage>
</organism>
<dbReference type="EMBL" id="PSZM01000036">
    <property type="protein sequence ID" value="PQL93150.1"/>
    <property type="molecule type" value="Genomic_DNA"/>
</dbReference>
<evidence type="ECO:0000313" key="2">
    <source>
        <dbReference type="Proteomes" id="UP000238042"/>
    </source>
</evidence>
<dbReference type="RefSeq" id="WP_105192963.1">
    <property type="nucleotide sequence ID" value="NZ_PSZM01000036.1"/>
</dbReference>
<reference evidence="1 2" key="1">
    <citation type="submission" date="2018-02" db="EMBL/GenBank/DDBJ databases">
        <title>Genome sequences of Apibacter spp., gut symbionts of Asian honey bees.</title>
        <authorList>
            <person name="Kwong W.K."/>
            <person name="Steele M.I."/>
            <person name="Moran N.A."/>
        </authorList>
    </citation>
    <scope>NUCLEOTIDE SEQUENCE [LARGE SCALE GENOMIC DNA]</scope>
    <source>
        <strain evidence="2">wkB301</strain>
    </source>
</reference>
<accession>A0A2S8AE37</accession>
<gene>
    <name evidence="1" type="ORF">C4S77_05690</name>
</gene>
<comment type="caution">
    <text evidence="1">The sequence shown here is derived from an EMBL/GenBank/DDBJ whole genome shotgun (WGS) entry which is preliminary data.</text>
</comment>
<dbReference type="Proteomes" id="UP000238042">
    <property type="component" value="Unassembled WGS sequence"/>
</dbReference>
<evidence type="ECO:0000313" key="1">
    <source>
        <dbReference type="EMBL" id="PQL93150.1"/>
    </source>
</evidence>
<proteinExistence type="predicted"/>
<dbReference type="AlphaFoldDB" id="A0A2S8AE37"/>
<name>A0A2S8AE37_9FLAO</name>
<protein>
    <submittedName>
        <fullName evidence="1">DUF4280 domain-containing protein</fullName>
    </submittedName>
</protein>
<dbReference type="InterPro" id="IPR025460">
    <property type="entry name" value="DUF4280"/>
</dbReference>
<sequence length="157" mass="17464">MKEKHLVCQGAICRCIYGSNTDILRVNTQSKRYINDSEGKYKLIATNCELGATLEKNTFGSCARKNGNSCTVFITEWQDFYEEVKLEDNGGKILLEDSTASCPVGGSACIQIVFHGQQAELSKKNFQHADPLIHEALNPVGDIENIQQLTEDIYEAQ</sequence>
<dbReference type="Pfam" id="PF14107">
    <property type="entry name" value="DUF4280"/>
    <property type="match status" value="1"/>
</dbReference>
<dbReference type="OrthoDB" id="882303at2"/>